<evidence type="ECO:0000256" key="12">
    <source>
        <dbReference type="ARBA" id="ARBA00023270"/>
    </source>
</evidence>
<organism evidence="21 22">
    <name type="scientific">Stenotrophomonas rhizophila</name>
    <dbReference type="NCBI Taxonomy" id="216778"/>
    <lineage>
        <taxon>Bacteria</taxon>
        <taxon>Pseudomonadati</taxon>
        <taxon>Pseudomonadota</taxon>
        <taxon>Gammaproteobacteria</taxon>
        <taxon>Lysobacterales</taxon>
        <taxon>Lysobacteraceae</taxon>
        <taxon>Stenotrophomonas</taxon>
    </lineage>
</organism>
<dbReference type="FunFam" id="3.40.50.150:FF:000035">
    <property type="entry name" value="tRNA (guanine-N(7)-)-methyltransferase"/>
    <property type="match status" value="1"/>
</dbReference>
<feature type="binding site" evidence="19">
    <location>
        <position position="365"/>
    </location>
    <ligand>
        <name>S-adenosyl-L-methionine</name>
        <dbReference type="ChEBI" id="CHEBI:59789"/>
    </ligand>
</feature>
<feature type="binding site" evidence="18">
    <location>
        <begin position="193"/>
        <end position="194"/>
    </location>
    <ligand>
        <name>1-deoxy-D-xylulose 5-phosphate</name>
        <dbReference type="ChEBI" id="CHEBI:57792"/>
    </ligand>
</feature>
<accession>A0AAP5AGB0</accession>
<keyword evidence="11 18" id="KW-0784">Thiamine biosynthesis</keyword>
<dbReference type="PANTHER" id="PTHR34266">
    <property type="entry name" value="THIAZOLE SYNTHASE"/>
    <property type="match status" value="1"/>
</dbReference>
<evidence type="ECO:0000256" key="1">
    <source>
        <dbReference type="ARBA" id="ARBA00000142"/>
    </source>
</evidence>
<dbReference type="SUPFAM" id="SSF110399">
    <property type="entry name" value="ThiG-like"/>
    <property type="match status" value="1"/>
</dbReference>
<comment type="function">
    <text evidence="3 19">Catalyzes the formation of N(7)-methylguanine at position 46 (m7G46) in tRNA.</text>
</comment>
<comment type="subunit">
    <text evidence="17 18">Homotetramer. Forms heterodimers with either ThiH or ThiS.</text>
</comment>
<feature type="binding site" evidence="18">
    <location>
        <position position="167"/>
    </location>
    <ligand>
        <name>1-deoxy-D-xylulose 5-phosphate</name>
        <dbReference type="ChEBI" id="CHEBI:57792"/>
    </ligand>
</feature>
<name>A0AAP5AGB0_9GAMM</name>
<feature type="binding site" evidence="19">
    <location>
        <position position="451"/>
    </location>
    <ligand>
        <name>substrate</name>
    </ligand>
</feature>
<evidence type="ECO:0000256" key="5">
    <source>
        <dbReference type="ARBA" id="ARBA00004948"/>
    </source>
</evidence>
<dbReference type="EMBL" id="JAUTAS010000001">
    <property type="protein sequence ID" value="MDQ1107631.1"/>
    <property type="molecule type" value="Genomic_DNA"/>
</dbReference>
<comment type="catalytic activity">
    <reaction evidence="13 18">
        <text>[ThiS sulfur-carrier protein]-C-terminal-Gly-aminoethanethioate + 2-iminoacetate + 1-deoxy-D-xylulose 5-phosphate = [ThiS sulfur-carrier protein]-C-terminal Gly-Gly + 2-[(2R,5Z)-2-carboxy-4-methylthiazol-5(2H)-ylidene]ethyl phosphate + 2 H2O + H(+)</text>
        <dbReference type="Rhea" id="RHEA:26297"/>
        <dbReference type="Rhea" id="RHEA-COMP:12909"/>
        <dbReference type="Rhea" id="RHEA-COMP:19908"/>
        <dbReference type="ChEBI" id="CHEBI:15377"/>
        <dbReference type="ChEBI" id="CHEBI:15378"/>
        <dbReference type="ChEBI" id="CHEBI:57792"/>
        <dbReference type="ChEBI" id="CHEBI:62899"/>
        <dbReference type="ChEBI" id="CHEBI:77846"/>
        <dbReference type="ChEBI" id="CHEBI:90778"/>
        <dbReference type="ChEBI" id="CHEBI:232372"/>
        <dbReference type="EC" id="2.8.1.10"/>
    </reaction>
</comment>
<dbReference type="EC" id="2.8.1.10" evidence="18"/>
<comment type="subcellular location">
    <subcellularLocation>
        <location evidence="4 18">Cytoplasm</location>
    </subcellularLocation>
</comment>
<comment type="catalytic activity">
    <reaction evidence="1 19">
        <text>guanosine(46) in tRNA + S-adenosyl-L-methionine = N(7)-methylguanosine(46) in tRNA + S-adenosyl-L-homocysteine</text>
        <dbReference type="Rhea" id="RHEA:42708"/>
        <dbReference type="Rhea" id="RHEA-COMP:10188"/>
        <dbReference type="Rhea" id="RHEA-COMP:10189"/>
        <dbReference type="ChEBI" id="CHEBI:57856"/>
        <dbReference type="ChEBI" id="CHEBI:59789"/>
        <dbReference type="ChEBI" id="CHEBI:74269"/>
        <dbReference type="ChEBI" id="CHEBI:74480"/>
        <dbReference type="EC" id="2.1.1.33"/>
    </reaction>
</comment>
<keyword evidence="12 18" id="KW-0704">Schiff base</keyword>
<feature type="region of interest" description="Interaction with RNA" evidence="19">
    <location>
        <begin position="421"/>
        <end position="426"/>
    </location>
</feature>
<dbReference type="GO" id="GO:0009229">
    <property type="term" value="P:thiamine diphosphate biosynthetic process"/>
    <property type="evidence" value="ECO:0007669"/>
    <property type="project" value="UniProtKB-UniRule"/>
</dbReference>
<reference evidence="21" key="1">
    <citation type="submission" date="2023-07" db="EMBL/GenBank/DDBJ databases">
        <title>Functional and genomic diversity of the sorghum phyllosphere microbiome.</title>
        <authorList>
            <person name="Shade A."/>
        </authorList>
    </citation>
    <scope>NUCLEOTIDE SEQUENCE</scope>
    <source>
        <strain evidence="21">SORGH_AS_0457</strain>
    </source>
</reference>
<dbReference type="CDD" id="cd04728">
    <property type="entry name" value="ThiG"/>
    <property type="match status" value="1"/>
</dbReference>
<dbReference type="AlphaFoldDB" id="A0AAP5AGB0"/>
<dbReference type="Proteomes" id="UP001226084">
    <property type="component" value="Unassembled WGS sequence"/>
</dbReference>
<evidence type="ECO:0000259" key="20">
    <source>
        <dbReference type="Pfam" id="PF05690"/>
    </source>
</evidence>
<comment type="pathway">
    <text evidence="14 19">tRNA modification; N(7)-methylguanine-tRNA biosynthesis.</text>
</comment>
<feature type="binding site" evidence="19">
    <location>
        <begin position="488"/>
        <end position="491"/>
    </location>
    <ligand>
        <name>substrate</name>
    </ligand>
</feature>
<proteinExistence type="inferred from homology"/>
<dbReference type="InterPro" id="IPR033983">
    <property type="entry name" value="Thiazole_synthase_ThiG"/>
</dbReference>
<dbReference type="GO" id="GO:0005737">
    <property type="term" value="C:cytoplasm"/>
    <property type="evidence" value="ECO:0007669"/>
    <property type="project" value="UniProtKB-SubCell"/>
</dbReference>
<dbReference type="GO" id="GO:0008176">
    <property type="term" value="F:tRNA (guanine(46)-N7)-methyltransferase activity"/>
    <property type="evidence" value="ECO:0007669"/>
    <property type="project" value="UniProtKB-UniRule"/>
</dbReference>
<keyword evidence="7 19" id="KW-0489">Methyltransferase</keyword>
<dbReference type="InterPro" id="IPR055361">
    <property type="entry name" value="tRNA_methyltr_TrmB_bact"/>
</dbReference>
<dbReference type="Gene3D" id="3.20.20.70">
    <property type="entry name" value="Aldolase class I"/>
    <property type="match status" value="1"/>
</dbReference>
<dbReference type="CDD" id="cd02440">
    <property type="entry name" value="AdoMet_MTases"/>
    <property type="match status" value="1"/>
</dbReference>
<protein>
    <recommendedName>
        <fullName evidence="18 19">Multifunctional fusion protein</fullName>
    </recommendedName>
    <domain>
        <recommendedName>
            <fullName evidence="19">tRNA (guanine-N(7)-)-methyltransferase</fullName>
            <ecNumber evidence="19">2.1.1.33</ecNumber>
        </recommendedName>
        <alternativeName>
            <fullName evidence="19">tRNA (guanine(46)-N(7))-methyltransferase</fullName>
        </alternativeName>
        <alternativeName>
            <fullName evidence="19">tRNA(m7G46)-methyltransferase</fullName>
        </alternativeName>
    </domain>
    <domain>
        <recommendedName>
            <fullName evidence="18">Thiazole synthase</fullName>
            <ecNumber evidence="18">2.8.1.10</ecNumber>
        </recommendedName>
    </domain>
</protein>
<keyword evidence="10 19" id="KW-0819">tRNA processing</keyword>
<evidence type="ECO:0000256" key="19">
    <source>
        <dbReference type="HAMAP-Rule" id="MF_01057"/>
    </source>
</evidence>
<evidence type="ECO:0000256" key="16">
    <source>
        <dbReference type="ARBA" id="ARBA00060826"/>
    </source>
</evidence>
<keyword evidence="8 18" id="KW-0808">Transferase</keyword>
<dbReference type="InterPro" id="IPR029063">
    <property type="entry name" value="SAM-dependent_MTases_sf"/>
</dbReference>
<dbReference type="PANTHER" id="PTHR34266:SF2">
    <property type="entry name" value="THIAZOLE SYNTHASE"/>
    <property type="match status" value="1"/>
</dbReference>
<evidence type="ECO:0000256" key="17">
    <source>
        <dbReference type="ARBA" id="ARBA00062692"/>
    </source>
</evidence>
<dbReference type="InterPro" id="IPR013785">
    <property type="entry name" value="Aldolase_TIM"/>
</dbReference>
<dbReference type="GO" id="GO:1990107">
    <property type="term" value="F:thiazole synthase activity"/>
    <property type="evidence" value="ECO:0007669"/>
    <property type="project" value="UniProtKB-EC"/>
</dbReference>
<evidence type="ECO:0000256" key="9">
    <source>
        <dbReference type="ARBA" id="ARBA00022691"/>
    </source>
</evidence>
<dbReference type="NCBIfam" id="TIGR00091">
    <property type="entry name" value="tRNA (guanosine(46)-N7)-methyltransferase TrmB"/>
    <property type="match status" value="1"/>
</dbReference>
<evidence type="ECO:0000256" key="2">
    <source>
        <dbReference type="ARBA" id="ARBA00002834"/>
    </source>
</evidence>
<evidence type="ECO:0000256" key="6">
    <source>
        <dbReference type="ARBA" id="ARBA00022490"/>
    </source>
</evidence>
<dbReference type="PROSITE" id="PS51625">
    <property type="entry name" value="SAM_MT_TRMB"/>
    <property type="match status" value="1"/>
</dbReference>
<evidence type="ECO:0000256" key="4">
    <source>
        <dbReference type="ARBA" id="ARBA00004496"/>
    </source>
</evidence>
<evidence type="ECO:0000313" key="21">
    <source>
        <dbReference type="EMBL" id="MDQ1107631.1"/>
    </source>
</evidence>
<evidence type="ECO:0000256" key="11">
    <source>
        <dbReference type="ARBA" id="ARBA00022977"/>
    </source>
</evidence>
<keyword evidence="6 18" id="KW-0963">Cytoplasm</keyword>
<feature type="binding site" evidence="18">
    <location>
        <begin position="215"/>
        <end position="216"/>
    </location>
    <ligand>
        <name>1-deoxy-D-xylulose 5-phosphate</name>
        <dbReference type="ChEBI" id="CHEBI:57792"/>
    </ligand>
</feature>
<feature type="binding site" evidence="19">
    <location>
        <position position="419"/>
    </location>
    <ligand>
        <name>substrate</name>
    </ligand>
</feature>
<dbReference type="HAMAP" id="MF_00443">
    <property type="entry name" value="ThiG"/>
    <property type="match status" value="1"/>
</dbReference>
<dbReference type="Gene3D" id="3.40.50.150">
    <property type="entry name" value="Vaccinia Virus protein VP39"/>
    <property type="match status" value="1"/>
</dbReference>
<dbReference type="Pfam" id="PF02390">
    <property type="entry name" value="Methyltransf_4"/>
    <property type="match status" value="1"/>
</dbReference>
<feature type="binding site" evidence="19">
    <location>
        <position position="340"/>
    </location>
    <ligand>
        <name>S-adenosyl-L-methionine</name>
        <dbReference type="ChEBI" id="CHEBI:59789"/>
    </ligand>
</feature>
<feature type="domain" description="Thiazole synthase ThiG" evidence="20">
    <location>
        <begin position="12"/>
        <end position="258"/>
    </location>
</feature>
<comment type="similarity">
    <text evidence="16 18">Belongs to the ThiG family.</text>
</comment>
<dbReference type="SUPFAM" id="SSF53335">
    <property type="entry name" value="S-adenosyl-L-methionine-dependent methyltransferases"/>
    <property type="match status" value="1"/>
</dbReference>
<feature type="active site" description="Schiff-base intermediate with DXP" evidence="18">
    <location>
        <position position="106"/>
    </location>
</feature>
<dbReference type="FunFam" id="3.20.20.70:FF:000049">
    <property type="entry name" value="Thiazole synthase"/>
    <property type="match status" value="1"/>
</dbReference>
<feature type="binding site" evidence="19">
    <location>
        <position position="415"/>
    </location>
    <ligand>
        <name>S-adenosyl-L-methionine</name>
        <dbReference type="ChEBI" id="CHEBI:59789"/>
    </ligand>
</feature>
<evidence type="ECO:0000313" key="22">
    <source>
        <dbReference type="Proteomes" id="UP001226084"/>
    </source>
</evidence>
<evidence type="ECO:0000256" key="18">
    <source>
        <dbReference type="HAMAP-Rule" id="MF_00443"/>
    </source>
</evidence>
<sequence>MTAHSSPDSLVIAGKTYASRLLTGTGKFKDLDETRIATEAAGAQIVTVAIRRTNIGQNPGEPNLLDVLPPDRYTILPNTAGCYTAEDAVRTCRLARELLDGHNLTKLEVLGDQKTLYPDVVQTLKAAETLVKDGFEVMVYTSDDPILAKRLEEIGCVAVMPLAAPIGSGLGIQNRYNLLEIIESAKVPIIVDAGVGTASDAAIAMELGCDGVLMNTAIAGARNPVLMASAMRKAVEAGREAFLAGRIPRKRYASASSPVDGVDRLMTNPFDSAGAKAPPKPFTVTEGRREVRSFVLRQGRFTPAQQRAFDDRWPRFGLDFAGEPRDLDATFGRDARKVLEIGFGNGAALRFAAQQDPSRDYIGLEVHAPGVGRLLNALADDNADHVRLYHHDAVEVLEKEIADGALDEVRIYFPDPWHKKRHNKRRLIQPAFAELLVRKLRVGGRLHCATDWEDYAEQMWEVLDATPGLVNRAGPRGQVERPEWRPQTHFETRGQKLGHGVWDLLYDRT</sequence>
<keyword evidence="9 19" id="KW-0949">S-adenosyl-L-methionine</keyword>
<evidence type="ECO:0000256" key="13">
    <source>
        <dbReference type="ARBA" id="ARBA00049897"/>
    </source>
</evidence>
<comment type="similarity">
    <text evidence="15 19">Belongs to the class I-like SAM-binding methyltransferase superfamily. TrmB family.</text>
</comment>
<evidence type="ECO:0000256" key="14">
    <source>
        <dbReference type="ARBA" id="ARBA00060552"/>
    </source>
</evidence>
<dbReference type="EC" id="2.1.1.33" evidence="19"/>
<evidence type="ECO:0000256" key="10">
    <source>
        <dbReference type="ARBA" id="ARBA00022694"/>
    </source>
</evidence>
<evidence type="ECO:0000256" key="7">
    <source>
        <dbReference type="ARBA" id="ARBA00022603"/>
    </source>
</evidence>
<comment type="caution">
    <text evidence="21">The sequence shown here is derived from an EMBL/GenBank/DDBJ whole genome shotgun (WGS) entry which is preliminary data.</text>
</comment>
<evidence type="ECO:0000256" key="8">
    <source>
        <dbReference type="ARBA" id="ARBA00022679"/>
    </source>
</evidence>
<dbReference type="InterPro" id="IPR003358">
    <property type="entry name" value="tRNA_(Gua-N-7)_MeTrfase_Trmb"/>
</dbReference>
<evidence type="ECO:0000256" key="15">
    <source>
        <dbReference type="ARBA" id="ARBA00060767"/>
    </source>
</evidence>
<dbReference type="InterPro" id="IPR008867">
    <property type="entry name" value="ThiG"/>
</dbReference>
<dbReference type="Pfam" id="PF05690">
    <property type="entry name" value="ThiG"/>
    <property type="match status" value="1"/>
</dbReference>
<dbReference type="HAMAP" id="MF_01057">
    <property type="entry name" value="tRNA_methyltr_TrmB"/>
    <property type="match status" value="1"/>
</dbReference>
<comment type="function">
    <text evidence="2 18">Catalyzes the rearrangement of 1-deoxy-D-xylulose 5-phosphate (DXP) to produce the thiazole phosphate moiety of thiamine. Sulfur is provided by the thiocarboxylate moiety of the carrier protein ThiS. In vitro, sulfur can be provided by H(2)S.</text>
</comment>
<comment type="pathway">
    <text evidence="5 18">Cofactor biosynthesis; thiamine diphosphate biosynthesis.</text>
</comment>
<evidence type="ECO:0000256" key="3">
    <source>
        <dbReference type="ARBA" id="ARBA00003015"/>
    </source>
</evidence>
<gene>
    <name evidence="19" type="primary">trmB</name>
    <name evidence="18" type="synonym">thiG</name>
    <name evidence="21" type="ORF">QE424_000790</name>
</gene>
<feature type="binding site" evidence="19">
    <location>
        <position position="392"/>
    </location>
    <ligand>
        <name>S-adenosyl-L-methionine</name>
        <dbReference type="ChEBI" id="CHEBI:59789"/>
    </ligand>
</feature>